<keyword evidence="13" id="KW-1185">Reference proteome</keyword>
<dbReference type="Gene3D" id="3.30.559.10">
    <property type="entry name" value="Chloramphenicol acetyltransferase-like domain"/>
    <property type="match status" value="1"/>
</dbReference>
<dbReference type="EMBL" id="FMDM01000002">
    <property type="protein sequence ID" value="SCG39715.1"/>
    <property type="molecule type" value="Genomic_DNA"/>
</dbReference>
<dbReference type="InterPro" id="IPR029063">
    <property type="entry name" value="SAM-dependent_MTases_sf"/>
</dbReference>
<gene>
    <name evidence="12" type="ORF">GA0070213_102139</name>
</gene>
<organism evidence="12 13">
    <name type="scientific">Micromonospora humi</name>
    <dbReference type="NCBI Taxonomy" id="745366"/>
    <lineage>
        <taxon>Bacteria</taxon>
        <taxon>Bacillati</taxon>
        <taxon>Actinomycetota</taxon>
        <taxon>Actinomycetes</taxon>
        <taxon>Micromonosporales</taxon>
        <taxon>Micromonosporaceae</taxon>
        <taxon>Micromonospora</taxon>
    </lineage>
</organism>
<dbReference type="Gene3D" id="3.40.50.980">
    <property type="match status" value="2"/>
</dbReference>
<dbReference type="InterPro" id="IPR009081">
    <property type="entry name" value="PP-bd_ACP"/>
</dbReference>
<evidence type="ECO:0000256" key="1">
    <source>
        <dbReference type="ARBA" id="ARBA00001957"/>
    </source>
</evidence>
<evidence type="ECO:0000256" key="10">
    <source>
        <dbReference type="SAM" id="MobiDB-lite"/>
    </source>
</evidence>
<dbReference type="SUPFAM" id="SSF47336">
    <property type="entry name" value="ACP-like"/>
    <property type="match status" value="1"/>
</dbReference>
<dbReference type="PANTHER" id="PTHR45527">
    <property type="entry name" value="NONRIBOSOMAL PEPTIDE SYNTHETASE"/>
    <property type="match status" value="1"/>
</dbReference>
<dbReference type="InterPro" id="IPR001242">
    <property type="entry name" value="Condensation_dom"/>
</dbReference>
<evidence type="ECO:0000313" key="12">
    <source>
        <dbReference type="EMBL" id="SCG39715.1"/>
    </source>
</evidence>
<dbReference type="InterPro" id="IPR000873">
    <property type="entry name" value="AMP-dep_synth/lig_dom"/>
</dbReference>
<dbReference type="InterPro" id="IPR023213">
    <property type="entry name" value="CAT-like_dom_sf"/>
</dbReference>
<dbReference type="Gene3D" id="1.10.10.1830">
    <property type="entry name" value="Non-ribosomal peptide synthase, adenylation domain"/>
    <property type="match status" value="1"/>
</dbReference>
<evidence type="ECO:0000256" key="4">
    <source>
        <dbReference type="ARBA" id="ARBA00016743"/>
    </source>
</evidence>
<dbReference type="Pfam" id="PF00550">
    <property type="entry name" value="PP-binding"/>
    <property type="match status" value="1"/>
</dbReference>
<dbReference type="InterPro" id="IPR057737">
    <property type="entry name" value="Condensation_MtbB-like"/>
</dbReference>
<dbReference type="GO" id="GO:0009403">
    <property type="term" value="P:toxin biosynthetic process"/>
    <property type="evidence" value="ECO:0007669"/>
    <property type="project" value="UniProtKB-ARBA"/>
</dbReference>
<dbReference type="PROSITE" id="PS50075">
    <property type="entry name" value="CARRIER"/>
    <property type="match status" value="1"/>
</dbReference>
<feature type="region of interest" description="Disordered" evidence="10">
    <location>
        <begin position="1489"/>
        <end position="1509"/>
    </location>
</feature>
<dbReference type="InterPro" id="IPR044894">
    <property type="entry name" value="TubC_N_sf"/>
</dbReference>
<dbReference type="FunFam" id="3.30.559.30:FF:000006">
    <property type="entry name" value="Yersiniabactin polyketide/non-ribosomal peptide synthetase"/>
    <property type="match status" value="1"/>
</dbReference>
<dbReference type="SUPFAM" id="SSF53474">
    <property type="entry name" value="alpha/beta-Hydrolases"/>
    <property type="match status" value="1"/>
</dbReference>
<dbReference type="Gene3D" id="3.40.50.1820">
    <property type="entry name" value="alpha/beta hydrolase"/>
    <property type="match status" value="1"/>
</dbReference>
<comment type="similarity">
    <text evidence="3">Belongs to the ATP-dependent AMP-binding enzyme family. MbtB subfamily.</text>
</comment>
<keyword evidence="6" id="KW-0597">Phosphoprotein</keyword>
<dbReference type="Gene3D" id="3.40.50.150">
    <property type="entry name" value="Vaccinia Virus protein VP39"/>
    <property type="match status" value="1"/>
</dbReference>
<comment type="cofactor">
    <cofactor evidence="1">
        <name>pantetheine 4'-phosphate</name>
        <dbReference type="ChEBI" id="CHEBI:47942"/>
    </cofactor>
</comment>
<evidence type="ECO:0000313" key="13">
    <source>
        <dbReference type="Proteomes" id="UP000199360"/>
    </source>
</evidence>
<dbReference type="InterPro" id="IPR013217">
    <property type="entry name" value="Methyltransf_12"/>
</dbReference>
<dbReference type="PROSITE" id="PS00455">
    <property type="entry name" value="AMP_BINDING"/>
    <property type="match status" value="1"/>
</dbReference>
<keyword evidence="8" id="KW-0677">Repeat</keyword>
<proteinExistence type="inferred from homology"/>
<dbReference type="Gene3D" id="2.30.38.10">
    <property type="entry name" value="Luciferase, Domain 3"/>
    <property type="match status" value="1"/>
</dbReference>
<dbReference type="FunFam" id="3.30.559.10:FF:000023">
    <property type="entry name" value="Non-ribosomal peptide synthetase"/>
    <property type="match status" value="1"/>
</dbReference>
<evidence type="ECO:0000256" key="3">
    <source>
        <dbReference type="ARBA" id="ARBA00007380"/>
    </source>
</evidence>
<dbReference type="GO" id="GO:0000036">
    <property type="term" value="F:acyl carrier activity"/>
    <property type="evidence" value="ECO:0007669"/>
    <property type="project" value="TreeGrafter"/>
</dbReference>
<dbReference type="Pfam" id="PF18563">
    <property type="entry name" value="TubC_N"/>
    <property type="match status" value="1"/>
</dbReference>
<dbReference type="OrthoDB" id="3406074at2"/>
<dbReference type="InterPro" id="IPR041464">
    <property type="entry name" value="TubC_N"/>
</dbReference>
<dbReference type="InterPro" id="IPR010071">
    <property type="entry name" value="AA_adenyl_dom"/>
</dbReference>
<comment type="pathway">
    <text evidence="2">Siderophore biosynthesis; mycobactin biosynthesis.</text>
</comment>
<evidence type="ECO:0000259" key="11">
    <source>
        <dbReference type="PROSITE" id="PS50075"/>
    </source>
</evidence>
<dbReference type="SUPFAM" id="SSF53335">
    <property type="entry name" value="S-adenosyl-L-methionine-dependent methyltransferases"/>
    <property type="match status" value="1"/>
</dbReference>
<dbReference type="Gene3D" id="3.30.300.30">
    <property type="match status" value="2"/>
</dbReference>
<dbReference type="InterPro" id="IPR006162">
    <property type="entry name" value="Ppantetheine_attach_site"/>
</dbReference>
<keyword evidence="7" id="KW-0436">Ligase</keyword>
<dbReference type="SUPFAM" id="SSF56801">
    <property type="entry name" value="Acetyl-CoA synthetase-like"/>
    <property type="match status" value="1"/>
</dbReference>
<protein>
    <recommendedName>
        <fullName evidence="4">Phenyloxazoline synthase MbtB</fullName>
    </recommendedName>
    <alternativeName>
        <fullName evidence="9">Mycobactin synthetase protein B</fullName>
    </alternativeName>
</protein>
<dbReference type="GO" id="GO:0005737">
    <property type="term" value="C:cytoplasm"/>
    <property type="evidence" value="ECO:0007669"/>
    <property type="project" value="TreeGrafter"/>
</dbReference>
<accession>A0A1C5H0Z9</accession>
<dbReference type="InterPro" id="IPR020845">
    <property type="entry name" value="AMP-binding_CS"/>
</dbReference>
<evidence type="ECO:0000256" key="2">
    <source>
        <dbReference type="ARBA" id="ARBA00005102"/>
    </source>
</evidence>
<dbReference type="InterPro" id="IPR025110">
    <property type="entry name" value="AMP-bd_C"/>
</dbReference>
<feature type="domain" description="Carrier" evidence="11">
    <location>
        <begin position="1408"/>
        <end position="1489"/>
    </location>
</feature>
<sequence length="1675" mass="178436">MTGQDLLAELAELGVRLWEEDGQLRFRAPAGVLTEQRRAALRRHREEVLAAVRDAAVPAAVPHPEQRYEPFPLTDVQSAYLLGRGDTFAYGGVGCHGYGELGFADLDVDRLAHAWREVVARHDMLRAVVDRDGSQQVRPDVPPYRIEVRDADADGFADAVAATRAELDHMRYDPQRWPLFTLRVTRSPQRSVLHFSIDFLVCDFVSINLLLDELGRRYAGDPPAEDLELTFRDHLLATAPLRDGPRRDADRDWWLARLDDLPPAPELPLRPDALAAAPRFRRLDLRLDAAEWAGLRQRAGRHGVTPSGAVLAAYAEVIAAWSTHPRFCVDVTLLDRTPTHPQVDRIVGDFTSVSLLAVEQEPDAPVQERAKRLQAQLWSDLDHRRFSGVDVLREVARRRGPDAALMPVVFTSAIGLGGDTGVEGFGELGYGISQTPQVWIDCQNIERAGGLATNWDVRDGVFPDGVVDEMFAAYTALLRRLAGTDEAWEEIAPVALPAASARRRAEVNDTAAPLPDGLLHEGVIAQTLRTPDRVAVVAPDATLTYRQLTGRASAVAARLTGAGCRPGDLVAVVADKGWRQVVAVFGALLAGAAYVPIDTNQPPARRDLILGGAGVRLVLTETGRADGGWPERVEVITVDDCDGPAPAALPARLVGPDDLAYVIHTSGSTGTPKGVMITHRAALNTVVDINTRFDVTADDRVLGLAGLGFDLSVYDLFGPPALGAALVLPAPDRRGDPTHWADLVTGHEVTLWNSVPAQLQMLADYLAAAPTVRTPSLRLALLSGDWIPVTLPEQIRGLVPGLAVVSLGGATEAAIWSIIHPVGAVDPTWRSIPYGVPLANQSWHVRDSGLRDRPDWVTGELYIGGAGLASGYLGDAERTAERFVTDPATGQLLYRTGDLGRYRPDGVIEFLGREDHQVKIRGHRIELAEVESALLAHPAVGAAVAVVDGDRPLERRLAAVVQPAAVAPGPASAVDPAGPATAGTAVVAGTDLDGYAAYLHDLDRLGLAAMLDTLRAAGLFLDDRPHPLTEVYAATGVAPRHRRLLRRWLRALTDSDVLRRDDDAYRLVETLSPTGRGWDAAARRAAEVGEAPELVRYFQGSAAALPALLRDDEDPLALLFPAGELAVSDNLYAGALFNRWANAVAAATVRALVERLPGPVRIVEVGAGSGGTTAAVLDALDGLDVDYLYTDLSGFFVEAGRQRFGDRPGLRFAALDLDADPAGQGLAPNSADLVIAGDVLHATRDVPATLARLRGILAPGGHLVLLEMTREHYQIMTSLELLVRLDDELGDFADLRRGTDRTFLDADEWRGLLTGAGAAPVLDLPAPDDPMAGLGMRIIAARVKADRLRVVPDELRAHLADRLPDYMVPTVVQVLDELPRTANGKLDRAAVRQVVAASTAGPETGGAAPSAGLEEEIAAVWADVLRVDRVGRDADFFALGGDSLLAAKLAGQLAERVPAAAGVFFDELLRTILEHPTVGALAGRLAATAGPAAPEDEPDDGAVETTRLAGDGPPRYVLVHDGSGRLDGYAGLPAPLAAGGPVWGVTDGALHRYAGLDPAPLVQRLAADYAADLTGHLAGEPLTVVGRGEAGVLALELARQLTESGVDVTGLAVVDPVPGDAYASSPYAGDVTLLCAGEPDPDGVAWWREVCLGELTVARVPDDPSGWADAIAGEG</sequence>
<dbReference type="Pfam" id="PF08242">
    <property type="entry name" value="Methyltransf_12"/>
    <property type="match status" value="1"/>
</dbReference>
<dbReference type="STRING" id="745366.GA0070213_102139"/>
<dbReference type="FunFam" id="3.40.50.12780:FF:000012">
    <property type="entry name" value="Non-ribosomal peptide synthetase"/>
    <property type="match status" value="1"/>
</dbReference>
<dbReference type="GO" id="GO:0016874">
    <property type="term" value="F:ligase activity"/>
    <property type="evidence" value="ECO:0007669"/>
    <property type="project" value="UniProtKB-KW"/>
</dbReference>
<dbReference type="InterPro" id="IPR045851">
    <property type="entry name" value="AMP-bd_C_sf"/>
</dbReference>
<evidence type="ECO:0000256" key="6">
    <source>
        <dbReference type="ARBA" id="ARBA00022553"/>
    </source>
</evidence>
<dbReference type="SMART" id="SM00823">
    <property type="entry name" value="PKS_PP"/>
    <property type="match status" value="1"/>
</dbReference>
<dbReference type="Pfam" id="PF13193">
    <property type="entry name" value="AMP-binding_C"/>
    <property type="match status" value="1"/>
</dbReference>
<dbReference type="Gene3D" id="3.30.559.30">
    <property type="entry name" value="Nonribosomal peptide synthetase, condensation domain"/>
    <property type="match status" value="1"/>
</dbReference>
<dbReference type="GO" id="GO:0043041">
    <property type="term" value="P:amino acid activation for nonribosomal peptide biosynthetic process"/>
    <property type="evidence" value="ECO:0007669"/>
    <property type="project" value="TreeGrafter"/>
</dbReference>
<evidence type="ECO:0000256" key="8">
    <source>
        <dbReference type="ARBA" id="ARBA00022737"/>
    </source>
</evidence>
<dbReference type="NCBIfam" id="TIGR01733">
    <property type="entry name" value="AA-adenyl-dom"/>
    <property type="match status" value="1"/>
</dbReference>
<keyword evidence="5" id="KW-0596">Phosphopantetheine</keyword>
<evidence type="ECO:0000256" key="7">
    <source>
        <dbReference type="ARBA" id="ARBA00022598"/>
    </source>
</evidence>
<evidence type="ECO:0000256" key="5">
    <source>
        <dbReference type="ARBA" id="ARBA00022450"/>
    </source>
</evidence>
<dbReference type="CDD" id="cd02440">
    <property type="entry name" value="AdoMet_MTases"/>
    <property type="match status" value="1"/>
</dbReference>
<dbReference type="CDD" id="cd12114">
    <property type="entry name" value="A_NRPS_TlmIV_like"/>
    <property type="match status" value="1"/>
</dbReference>
<dbReference type="Proteomes" id="UP000199360">
    <property type="component" value="Unassembled WGS sequence"/>
</dbReference>
<dbReference type="PROSITE" id="PS00012">
    <property type="entry name" value="PHOSPHOPANTETHEINE"/>
    <property type="match status" value="1"/>
</dbReference>
<dbReference type="Pfam" id="PF00501">
    <property type="entry name" value="AMP-binding"/>
    <property type="match status" value="1"/>
</dbReference>
<dbReference type="Gene3D" id="1.10.1200.10">
    <property type="entry name" value="ACP-like"/>
    <property type="match status" value="1"/>
</dbReference>
<name>A0A1C5H0Z9_9ACTN</name>
<evidence type="ECO:0000256" key="9">
    <source>
        <dbReference type="ARBA" id="ARBA00033440"/>
    </source>
</evidence>
<dbReference type="InterPro" id="IPR029058">
    <property type="entry name" value="AB_hydrolase_fold"/>
</dbReference>
<dbReference type="Pfam" id="PF00668">
    <property type="entry name" value="Condensation"/>
    <property type="match status" value="1"/>
</dbReference>
<dbReference type="PANTHER" id="PTHR45527:SF10">
    <property type="entry name" value="PYOCHELIN SYNTHASE PCHF"/>
    <property type="match status" value="1"/>
</dbReference>
<dbReference type="SUPFAM" id="SSF52777">
    <property type="entry name" value="CoA-dependent acyltransferases"/>
    <property type="match status" value="2"/>
</dbReference>
<dbReference type="RefSeq" id="WP_091057173.1">
    <property type="nucleotide sequence ID" value="NZ_FMDM01000002.1"/>
</dbReference>
<dbReference type="GO" id="GO:0031177">
    <property type="term" value="F:phosphopantetheine binding"/>
    <property type="evidence" value="ECO:0007669"/>
    <property type="project" value="InterPro"/>
</dbReference>
<dbReference type="InterPro" id="IPR036736">
    <property type="entry name" value="ACP-like_sf"/>
</dbReference>
<dbReference type="CDD" id="cd19535">
    <property type="entry name" value="Cyc_NRPS"/>
    <property type="match status" value="1"/>
</dbReference>
<dbReference type="InterPro" id="IPR020806">
    <property type="entry name" value="PKS_PP-bd"/>
</dbReference>
<reference evidence="13" key="1">
    <citation type="submission" date="2016-06" db="EMBL/GenBank/DDBJ databases">
        <authorList>
            <person name="Varghese N."/>
            <person name="Submissions Spin"/>
        </authorList>
    </citation>
    <scope>NUCLEOTIDE SEQUENCE [LARGE SCALE GENOMIC DNA]</scope>
    <source>
        <strain evidence="13">DSM 45647</strain>
    </source>
</reference>